<protein>
    <recommendedName>
        <fullName evidence="4 5">Small ribosomal subunit protein bS21</fullName>
    </recommendedName>
</protein>
<dbReference type="Proteomes" id="UP001156666">
    <property type="component" value="Unassembled WGS sequence"/>
</dbReference>
<evidence type="ECO:0000256" key="6">
    <source>
        <dbReference type="RuleBase" id="RU000667"/>
    </source>
</evidence>
<evidence type="ECO:0000313" key="7">
    <source>
        <dbReference type="EMBL" id="GLR17884.1"/>
    </source>
</evidence>
<keyword evidence="2 5" id="KW-0689">Ribosomal protein</keyword>
<evidence type="ECO:0000256" key="1">
    <source>
        <dbReference type="ARBA" id="ARBA00006640"/>
    </source>
</evidence>
<sequence length="97" mass="11641">MAKGIKIKFGRTKLKMYICASKVGKFKNTKLQLFYNMLIINVKEEESIDRALKRYKRKLRDTKIIKELRARKNYEKPSVRRRNEILGARYRLEKFGA</sequence>
<proteinExistence type="inferred from homology"/>
<evidence type="ECO:0000256" key="5">
    <source>
        <dbReference type="HAMAP-Rule" id="MF_00358"/>
    </source>
</evidence>
<organism evidence="7 8">
    <name type="scientific">Portibacter lacus</name>
    <dbReference type="NCBI Taxonomy" id="1099794"/>
    <lineage>
        <taxon>Bacteria</taxon>
        <taxon>Pseudomonadati</taxon>
        <taxon>Bacteroidota</taxon>
        <taxon>Saprospiria</taxon>
        <taxon>Saprospirales</taxon>
        <taxon>Haliscomenobacteraceae</taxon>
        <taxon>Portibacter</taxon>
    </lineage>
</organism>
<dbReference type="Pfam" id="PF01165">
    <property type="entry name" value="Ribosomal_S21"/>
    <property type="match status" value="1"/>
</dbReference>
<keyword evidence="8" id="KW-1185">Reference proteome</keyword>
<dbReference type="GO" id="GO:1990904">
    <property type="term" value="C:ribonucleoprotein complex"/>
    <property type="evidence" value="ECO:0007669"/>
    <property type="project" value="UniProtKB-KW"/>
</dbReference>
<dbReference type="InterPro" id="IPR038380">
    <property type="entry name" value="Ribosomal_bS21_sf"/>
</dbReference>
<dbReference type="GO" id="GO:0005840">
    <property type="term" value="C:ribosome"/>
    <property type="evidence" value="ECO:0007669"/>
    <property type="project" value="UniProtKB-KW"/>
</dbReference>
<dbReference type="HAMAP" id="MF_00358">
    <property type="entry name" value="Ribosomal_bS21"/>
    <property type="match status" value="1"/>
</dbReference>
<reference evidence="7" key="1">
    <citation type="journal article" date="2014" name="Int. J. Syst. Evol. Microbiol.">
        <title>Complete genome sequence of Corynebacterium casei LMG S-19264T (=DSM 44701T), isolated from a smear-ripened cheese.</title>
        <authorList>
            <consortium name="US DOE Joint Genome Institute (JGI-PGF)"/>
            <person name="Walter F."/>
            <person name="Albersmeier A."/>
            <person name="Kalinowski J."/>
            <person name="Ruckert C."/>
        </authorList>
    </citation>
    <scope>NUCLEOTIDE SEQUENCE</scope>
    <source>
        <strain evidence="7">NBRC 108769</strain>
    </source>
</reference>
<dbReference type="InterPro" id="IPR001911">
    <property type="entry name" value="Ribosomal_bS21"/>
</dbReference>
<dbReference type="PRINTS" id="PR00976">
    <property type="entry name" value="RIBOSOMALS21"/>
</dbReference>
<gene>
    <name evidence="5" type="primary">rpsU</name>
    <name evidence="7" type="ORF">GCM10007940_24990</name>
</gene>
<keyword evidence="3 5" id="KW-0687">Ribonucleoprotein</keyword>
<dbReference type="GO" id="GO:0006412">
    <property type="term" value="P:translation"/>
    <property type="evidence" value="ECO:0007669"/>
    <property type="project" value="UniProtKB-UniRule"/>
</dbReference>
<dbReference type="Gene3D" id="1.20.5.1150">
    <property type="entry name" value="Ribosomal protein S8"/>
    <property type="match status" value="1"/>
</dbReference>
<evidence type="ECO:0000256" key="4">
    <source>
        <dbReference type="ARBA" id="ARBA00035135"/>
    </source>
</evidence>
<dbReference type="AlphaFoldDB" id="A0AA37SQP0"/>
<reference evidence="7" key="2">
    <citation type="submission" date="2023-01" db="EMBL/GenBank/DDBJ databases">
        <title>Draft genome sequence of Portibacter lacus strain NBRC 108769.</title>
        <authorList>
            <person name="Sun Q."/>
            <person name="Mori K."/>
        </authorList>
    </citation>
    <scope>NUCLEOTIDE SEQUENCE</scope>
    <source>
        <strain evidence="7">NBRC 108769</strain>
    </source>
</reference>
<accession>A0AA37SQP0</accession>
<comment type="similarity">
    <text evidence="1 5 6">Belongs to the bacterial ribosomal protein bS21 family.</text>
</comment>
<comment type="caution">
    <text evidence="7">The sequence shown here is derived from an EMBL/GenBank/DDBJ whole genome shotgun (WGS) entry which is preliminary data.</text>
</comment>
<name>A0AA37SQP0_9BACT</name>
<evidence type="ECO:0000256" key="2">
    <source>
        <dbReference type="ARBA" id="ARBA00022980"/>
    </source>
</evidence>
<dbReference type="EMBL" id="BSOH01000014">
    <property type="protein sequence ID" value="GLR17884.1"/>
    <property type="molecule type" value="Genomic_DNA"/>
</dbReference>
<evidence type="ECO:0000313" key="8">
    <source>
        <dbReference type="Proteomes" id="UP001156666"/>
    </source>
</evidence>
<dbReference type="GO" id="GO:0003735">
    <property type="term" value="F:structural constituent of ribosome"/>
    <property type="evidence" value="ECO:0007669"/>
    <property type="project" value="InterPro"/>
</dbReference>
<dbReference type="NCBIfam" id="TIGR00030">
    <property type="entry name" value="S21p"/>
    <property type="match status" value="1"/>
</dbReference>
<evidence type="ECO:0000256" key="3">
    <source>
        <dbReference type="ARBA" id="ARBA00023274"/>
    </source>
</evidence>